<dbReference type="RefSeq" id="WP_067526279.1">
    <property type="nucleotide sequence ID" value="NZ_JABELX010000002.1"/>
</dbReference>
<dbReference type="Proteomes" id="UP000586827">
    <property type="component" value="Unassembled WGS sequence"/>
</dbReference>
<evidence type="ECO:0000313" key="2">
    <source>
        <dbReference type="Proteomes" id="UP000586827"/>
    </source>
</evidence>
<accession>A0A849C0N0</accession>
<proteinExistence type="predicted"/>
<dbReference type="Gene3D" id="3.30.465.10">
    <property type="match status" value="1"/>
</dbReference>
<comment type="caution">
    <text evidence="1">The sequence shown here is derived from an EMBL/GenBank/DDBJ whole genome shotgun (WGS) entry which is preliminary data.</text>
</comment>
<protein>
    <submittedName>
        <fullName evidence="1">Uncharacterized protein</fullName>
    </submittedName>
</protein>
<dbReference type="AlphaFoldDB" id="A0A849C0N0"/>
<dbReference type="GO" id="GO:0050660">
    <property type="term" value="F:flavin adenine dinucleotide binding"/>
    <property type="evidence" value="ECO:0007669"/>
    <property type="project" value="InterPro"/>
</dbReference>
<reference evidence="1 2" key="1">
    <citation type="submission" date="2020-05" db="EMBL/GenBank/DDBJ databases">
        <title>MicrobeNet Type strains.</title>
        <authorList>
            <person name="Nicholson A.C."/>
        </authorList>
    </citation>
    <scope>NUCLEOTIDE SEQUENCE [LARGE SCALE GENOMIC DNA]</scope>
    <source>
        <strain evidence="1 2">JCM 3224</strain>
    </source>
</reference>
<evidence type="ECO:0000313" key="1">
    <source>
        <dbReference type="EMBL" id="NNH69417.1"/>
    </source>
</evidence>
<dbReference type="EMBL" id="JABELX010000002">
    <property type="protein sequence ID" value="NNH69417.1"/>
    <property type="molecule type" value="Genomic_DNA"/>
</dbReference>
<organism evidence="1 2">
    <name type="scientific">Nocardia uniformis</name>
    <dbReference type="NCBI Taxonomy" id="53432"/>
    <lineage>
        <taxon>Bacteria</taxon>
        <taxon>Bacillati</taxon>
        <taxon>Actinomycetota</taxon>
        <taxon>Actinomycetes</taxon>
        <taxon>Mycobacteriales</taxon>
        <taxon>Nocardiaceae</taxon>
        <taxon>Nocardia</taxon>
    </lineage>
</organism>
<dbReference type="InterPro" id="IPR036318">
    <property type="entry name" value="FAD-bd_PCMH-like_sf"/>
</dbReference>
<gene>
    <name evidence="1" type="ORF">HLB23_05960</name>
</gene>
<dbReference type="InterPro" id="IPR016169">
    <property type="entry name" value="FAD-bd_PCMH_sub2"/>
</dbReference>
<dbReference type="SUPFAM" id="SSF56176">
    <property type="entry name" value="FAD-binding/transporter-associated domain-like"/>
    <property type="match status" value="1"/>
</dbReference>
<keyword evidence="2" id="KW-1185">Reference proteome</keyword>
<sequence>MTATEDWGLGGYPERMDDDSYFGYRTGRLSAATDALVIDTRRLAEISTDGEEVTVGAGATHYPVLRELARTGRTLPVGQGGVPARIVCPTGTGDTATADLTAAVGFPRRPGTYAPSSIWMRYSLSAAVRPPHRARTRSPVPTWSPISLPRQPPSSIMWPPDLVRTHRAMS</sequence>
<name>A0A849C0N0_9NOCA</name>